<protein>
    <recommendedName>
        <fullName evidence="5">CENP-V/GFA domain-containing protein</fullName>
    </recommendedName>
</protein>
<dbReference type="OrthoDB" id="2212170at2759"/>
<gene>
    <name evidence="6" type="ORF">CONLIGDRAFT_318586</name>
</gene>
<keyword evidence="7" id="KW-1185">Reference proteome</keyword>
<dbReference type="GO" id="GO:0016846">
    <property type="term" value="F:carbon-sulfur lyase activity"/>
    <property type="evidence" value="ECO:0007669"/>
    <property type="project" value="InterPro"/>
</dbReference>
<evidence type="ECO:0000256" key="3">
    <source>
        <dbReference type="ARBA" id="ARBA00022833"/>
    </source>
</evidence>
<sequence length="142" mass="15236">MPGPPYTGKCLCGAINFTIASEPLAVLSCFCQHCSKGAGSTNQLIAKFACKEVNISSGQDHISIYTLTDTSSGLSKEKAFCTTCGVPLWTIPASAKDAHLLVRTSVLSSHCLKPTSEIFTKYRPPWMSALEGVTQYEEARKG</sequence>
<comment type="similarity">
    <text evidence="1">Belongs to the Gfa family.</text>
</comment>
<dbReference type="Pfam" id="PF04828">
    <property type="entry name" value="GFA"/>
    <property type="match status" value="1"/>
</dbReference>
<keyword evidence="4" id="KW-0456">Lyase</keyword>
<evidence type="ECO:0000313" key="7">
    <source>
        <dbReference type="Proteomes" id="UP000182658"/>
    </source>
</evidence>
<dbReference type="InterPro" id="IPR011057">
    <property type="entry name" value="Mss4-like_sf"/>
</dbReference>
<dbReference type="Proteomes" id="UP000182658">
    <property type="component" value="Unassembled WGS sequence"/>
</dbReference>
<dbReference type="GO" id="GO:0046872">
    <property type="term" value="F:metal ion binding"/>
    <property type="evidence" value="ECO:0007669"/>
    <property type="project" value="UniProtKB-KW"/>
</dbReference>
<keyword evidence="3" id="KW-0862">Zinc</keyword>
<proteinExistence type="inferred from homology"/>
<dbReference type="SUPFAM" id="SSF51316">
    <property type="entry name" value="Mss4-like"/>
    <property type="match status" value="1"/>
</dbReference>
<dbReference type="InterPro" id="IPR006913">
    <property type="entry name" value="CENP-V/GFA"/>
</dbReference>
<evidence type="ECO:0000313" key="6">
    <source>
        <dbReference type="EMBL" id="OIW31447.1"/>
    </source>
</evidence>
<evidence type="ECO:0000259" key="5">
    <source>
        <dbReference type="PROSITE" id="PS51891"/>
    </source>
</evidence>
<evidence type="ECO:0000256" key="1">
    <source>
        <dbReference type="ARBA" id="ARBA00005495"/>
    </source>
</evidence>
<organism evidence="6 7">
    <name type="scientific">Coniochaeta ligniaria NRRL 30616</name>
    <dbReference type="NCBI Taxonomy" id="1408157"/>
    <lineage>
        <taxon>Eukaryota</taxon>
        <taxon>Fungi</taxon>
        <taxon>Dikarya</taxon>
        <taxon>Ascomycota</taxon>
        <taxon>Pezizomycotina</taxon>
        <taxon>Sordariomycetes</taxon>
        <taxon>Sordariomycetidae</taxon>
        <taxon>Coniochaetales</taxon>
        <taxon>Coniochaetaceae</taxon>
        <taxon>Coniochaeta</taxon>
    </lineage>
</organism>
<dbReference type="EMBL" id="KV875096">
    <property type="protein sequence ID" value="OIW31447.1"/>
    <property type="molecule type" value="Genomic_DNA"/>
</dbReference>
<evidence type="ECO:0000256" key="2">
    <source>
        <dbReference type="ARBA" id="ARBA00022723"/>
    </source>
</evidence>
<feature type="domain" description="CENP-V/GFA" evidence="5">
    <location>
        <begin position="6"/>
        <end position="131"/>
    </location>
</feature>
<evidence type="ECO:0000256" key="4">
    <source>
        <dbReference type="ARBA" id="ARBA00023239"/>
    </source>
</evidence>
<accession>A0A1J7IUV6</accession>
<keyword evidence="2" id="KW-0479">Metal-binding</keyword>
<dbReference type="AlphaFoldDB" id="A0A1J7IUV6"/>
<dbReference type="PANTHER" id="PTHR33337:SF40">
    <property type="entry name" value="CENP-V_GFA DOMAIN-CONTAINING PROTEIN-RELATED"/>
    <property type="match status" value="1"/>
</dbReference>
<reference evidence="6 7" key="1">
    <citation type="submission" date="2016-10" db="EMBL/GenBank/DDBJ databases">
        <title>Draft genome sequence of Coniochaeta ligniaria NRRL30616, a lignocellulolytic fungus for bioabatement of inhibitors in plant biomass hydrolysates.</title>
        <authorList>
            <consortium name="DOE Joint Genome Institute"/>
            <person name="Jimenez D.J."/>
            <person name="Hector R.E."/>
            <person name="Riley R."/>
            <person name="Sun H."/>
            <person name="Grigoriev I.V."/>
            <person name="Van Elsas J.D."/>
            <person name="Nichols N.N."/>
        </authorList>
    </citation>
    <scope>NUCLEOTIDE SEQUENCE [LARGE SCALE GENOMIC DNA]</scope>
    <source>
        <strain evidence="6 7">NRRL 30616</strain>
    </source>
</reference>
<dbReference type="InParanoid" id="A0A1J7IUV6"/>
<dbReference type="PANTHER" id="PTHR33337">
    <property type="entry name" value="GFA DOMAIN-CONTAINING PROTEIN"/>
    <property type="match status" value="1"/>
</dbReference>
<name>A0A1J7IUV6_9PEZI</name>
<dbReference type="PROSITE" id="PS51891">
    <property type="entry name" value="CENP_V_GFA"/>
    <property type="match status" value="1"/>
</dbReference>
<dbReference type="STRING" id="1408157.A0A1J7IUV6"/>
<dbReference type="Gene3D" id="3.90.1590.10">
    <property type="entry name" value="glutathione-dependent formaldehyde- activating enzyme (gfa)"/>
    <property type="match status" value="1"/>
</dbReference>